<dbReference type="NCBIfam" id="TIGR02436">
    <property type="entry name" value="four helix bundle protein"/>
    <property type="match status" value="1"/>
</dbReference>
<dbReference type="InterPro" id="IPR012657">
    <property type="entry name" value="23S_rRNA-intervening_sequence"/>
</dbReference>
<organism evidence="1 2">
    <name type="scientific">Coraliomargarita sinensis</name>
    <dbReference type="NCBI Taxonomy" id="2174842"/>
    <lineage>
        <taxon>Bacteria</taxon>
        <taxon>Pseudomonadati</taxon>
        <taxon>Verrucomicrobiota</taxon>
        <taxon>Opitutia</taxon>
        <taxon>Puniceicoccales</taxon>
        <taxon>Coraliomargaritaceae</taxon>
        <taxon>Coraliomargarita</taxon>
    </lineage>
</organism>
<sequence>MNNEERKRALRKRTKRFAGDVVRFFCNLDRRRDEVKILSKQMVRAGTSVGANYREASRARSDADFISKVEICVQEADETQYWLELLNENCGISNKLTQPIWDEANELISIFVTMSVNTKKRISNSK</sequence>
<dbReference type="PIRSF" id="PIRSF035652">
    <property type="entry name" value="CHP02436"/>
    <property type="match status" value="1"/>
</dbReference>
<protein>
    <submittedName>
        <fullName evidence="1">Four helix bundle protein</fullName>
    </submittedName>
</protein>
<dbReference type="SUPFAM" id="SSF158446">
    <property type="entry name" value="IVS-encoded protein-like"/>
    <property type="match status" value="1"/>
</dbReference>
<name>A0A317ZHA5_9BACT</name>
<dbReference type="AlphaFoldDB" id="A0A317ZHA5"/>
<dbReference type="Proteomes" id="UP000247099">
    <property type="component" value="Unassembled WGS sequence"/>
</dbReference>
<dbReference type="PANTHER" id="PTHR38471">
    <property type="entry name" value="FOUR HELIX BUNDLE PROTEIN"/>
    <property type="match status" value="1"/>
</dbReference>
<keyword evidence="2" id="KW-1185">Reference proteome</keyword>
<reference evidence="1 2" key="1">
    <citation type="submission" date="2018-05" db="EMBL/GenBank/DDBJ databases">
        <title>Coraliomargarita sinensis sp. nov., isolated from a marine solar saltern.</title>
        <authorList>
            <person name="Zhou L.Y."/>
        </authorList>
    </citation>
    <scope>NUCLEOTIDE SEQUENCE [LARGE SCALE GENOMIC DNA]</scope>
    <source>
        <strain evidence="1 2">WN38</strain>
    </source>
</reference>
<dbReference type="RefSeq" id="WP_110131383.1">
    <property type="nucleotide sequence ID" value="NZ_QHJQ01000007.1"/>
</dbReference>
<dbReference type="InterPro" id="IPR036583">
    <property type="entry name" value="23S_rRNA_IVS_sf"/>
</dbReference>
<dbReference type="Pfam" id="PF05635">
    <property type="entry name" value="23S_rRNA_IVP"/>
    <property type="match status" value="1"/>
</dbReference>
<gene>
    <name evidence="1" type="ORF">DDZ13_10350</name>
</gene>
<accession>A0A317ZHA5</accession>
<dbReference type="PANTHER" id="PTHR38471:SF2">
    <property type="entry name" value="FOUR HELIX BUNDLE PROTEIN"/>
    <property type="match status" value="1"/>
</dbReference>
<evidence type="ECO:0000313" key="1">
    <source>
        <dbReference type="EMBL" id="PXA03687.1"/>
    </source>
</evidence>
<dbReference type="OrthoDB" id="285993at2"/>
<dbReference type="Gene3D" id="1.20.1440.60">
    <property type="entry name" value="23S rRNA-intervening sequence"/>
    <property type="match status" value="1"/>
</dbReference>
<proteinExistence type="predicted"/>
<comment type="caution">
    <text evidence="1">The sequence shown here is derived from an EMBL/GenBank/DDBJ whole genome shotgun (WGS) entry which is preliminary data.</text>
</comment>
<dbReference type="EMBL" id="QHJQ01000007">
    <property type="protein sequence ID" value="PXA03687.1"/>
    <property type="molecule type" value="Genomic_DNA"/>
</dbReference>
<dbReference type="InParanoid" id="A0A317ZHA5"/>
<evidence type="ECO:0000313" key="2">
    <source>
        <dbReference type="Proteomes" id="UP000247099"/>
    </source>
</evidence>